<accession>A0ABS6D3B5</accession>
<evidence type="ECO:0000313" key="3">
    <source>
        <dbReference type="Proteomes" id="UP000723714"/>
    </source>
</evidence>
<evidence type="ECO:0000313" key="2">
    <source>
        <dbReference type="EMBL" id="MBU3875946.1"/>
    </source>
</evidence>
<feature type="domain" description="VOC" evidence="1">
    <location>
        <begin position="9"/>
        <end position="136"/>
    </location>
</feature>
<reference evidence="2 3" key="1">
    <citation type="submission" date="2021-06" db="EMBL/GenBank/DDBJ databases">
        <title>Faecalicatena sp. nov. isolated from porcine feces.</title>
        <authorList>
            <person name="Oh B.S."/>
            <person name="Lee J.H."/>
        </authorList>
    </citation>
    <scope>NUCLEOTIDE SEQUENCE [LARGE SCALE GENOMIC DNA]</scope>
    <source>
        <strain evidence="2 3">AGMB00832</strain>
    </source>
</reference>
<keyword evidence="3" id="KW-1185">Reference proteome</keyword>
<dbReference type="Proteomes" id="UP000723714">
    <property type="component" value="Unassembled WGS sequence"/>
</dbReference>
<proteinExistence type="predicted"/>
<evidence type="ECO:0000259" key="1">
    <source>
        <dbReference type="PROSITE" id="PS51819"/>
    </source>
</evidence>
<dbReference type="PANTHER" id="PTHR36503:SF1">
    <property type="entry name" value="BLR2520 PROTEIN"/>
    <property type="match status" value="1"/>
</dbReference>
<dbReference type="InterPro" id="IPR037523">
    <property type="entry name" value="VOC_core"/>
</dbReference>
<organism evidence="2 3">
    <name type="scientific">Faecalicatena faecalis</name>
    <dbReference type="NCBI Taxonomy" id="2726362"/>
    <lineage>
        <taxon>Bacteria</taxon>
        <taxon>Bacillati</taxon>
        <taxon>Bacillota</taxon>
        <taxon>Clostridia</taxon>
        <taxon>Lachnospirales</taxon>
        <taxon>Lachnospiraceae</taxon>
        <taxon>Faecalicatena</taxon>
    </lineage>
</organism>
<dbReference type="EMBL" id="JABACJ020000006">
    <property type="protein sequence ID" value="MBU3875946.1"/>
    <property type="molecule type" value="Genomic_DNA"/>
</dbReference>
<name>A0ABS6D3B5_9FIRM</name>
<dbReference type="PANTHER" id="PTHR36503">
    <property type="entry name" value="BLR2520 PROTEIN"/>
    <property type="match status" value="1"/>
</dbReference>
<gene>
    <name evidence="2" type="ORF">HGO97_008980</name>
</gene>
<comment type="caution">
    <text evidence="2">The sequence shown here is derived from an EMBL/GenBank/DDBJ whole genome shotgun (WGS) entry which is preliminary data.</text>
</comment>
<protein>
    <submittedName>
        <fullName evidence="2">VOC family protein</fullName>
    </submittedName>
</protein>
<dbReference type="Pfam" id="PF00903">
    <property type="entry name" value="Glyoxalase"/>
    <property type="match status" value="1"/>
</dbReference>
<sequence>MSKLEMLTKLNDICLFVKDFEGALKFYTEKFGFKVKRLQPDSEHANYAEFEFHGTAVTLWEKKGLCEVVDHKYIDGDGHHFMIAVKVPKLQDVDDIAEELITNGVNCIKEPTTYGFGSRAAYFQDFEGNVWEVFAWEEGNGPGLLEETSD</sequence>
<dbReference type="InterPro" id="IPR004360">
    <property type="entry name" value="Glyas_Fos-R_dOase_dom"/>
</dbReference>
<dbReference type="PROSITE" id="PS51819">
    <property type="entry name" value="VOC"/>
    <property type="match status" value="1"/>
</dbReference>